<dbReference type="AlphaFoldDB" id="A0A495W765"/>
<comment type="caution">
    <text evidence="5">The sequence shown here is derived from an EMBL/GenBank/DDBJ whole genome shotgun (WGS) entry which is preliminary data.</text>
</comment>
<dbReference type="Pfam" id="PF12705">
    <property type="entry name" value="PDDEXK_1"/>
    <property type="match status" value="1"/>
</dbReference>
<keyword evidence="1" id="KW-0227">DNA damage</keyword>
<keyword evidence="6" id="KW-1185">Reference proteome</keyword>
<evidence type="ECO:0000256" key="2">
    <source>
        <dbReference type="ARBA" id="ARBA00022806"/>
    </source>
</evidence>
<keyword evidence="2" id="KW-0547">Nucleotide-binding</keyword>
<name>A0A495W765_9PSEU</name>
<evidence type="ECO:0000313" key="6">
    <source>
        <dbReference type="Proteomes" id="UP000282084"/>
    </source>
</evidence>
<dbReference type="RefSeq" id="WP_121008182.1">
    <property type="nucleotide sequence ID" value="NZ_RBXO01000001.1"/>
</dbReference>
<keyword evidence="3" id="KW-0234">DNA repair</keyword>
<dbReference type="OrthoDB" id="3588062at2"/>
<reference evidence="5 6" key="1">
    <citation type="submission" date="2018-10" db="EMBL/GenBank/DDBJ databases">
        <title>Sequencing the genomes of 1000 actinobacteria strains.</title>
        <authorList>
            <person name="Klenk H.-P."/>
        </authorList>
    </citation>
    <scope>NUCLEOTIDE SEQUENCE [LARGE SCALE GENOMIC DNA]</scope>
    <source>
        <strain evidence="5 6">DSM 43800</strain>
    </source>
</reference>
<evidence type="ECO:0000256" key="1">
    <source>
        <dbReference type="ARBA" id="ARBA00022763"/>
    </source>
</evidence>
<dbReference type="GO" id="GO:0006281">
    <property type="term" value="P:DNA repair"/>
    <property type="evidence" value="ECO:0007669"/>
    <property type="project" value="UniProtKB-KW"/>
</dbReference>
<evidence type="ECO:0000256" key="3">
    <source>
        <dbReference type="ARBA" id="ARBA00023204"/>
    </source>
</evidence>
<accession>A0A495W765</accession>
<sequence length="504" mass="55472">MDVLDLMEFSDQERSVDDVVADVVGAREALGSRGRAHDGLIAWTVEAVGRYLGARRQYAVGDDAWVTAPVGYPWVVRTSLRDVDHRGVDYYEQTCWGRRYASADGQLREIWLLSFGEVKRDRGAAEVALAAYAVAHGEPCHPAYGRRHEPLRGLPPGAYELPHRVRVVEYGCGSGGFEWVELSREQALAGFRETSAPVLATALSGVGRTPGRDCVGCGVIAECDAVPRARLQPGIAPSKWMRRSVSASDLRAHVDCPASYHLTRQLKLRQPGAVEDPAVVRGRVVDDWLNRRHAARPARRCQMDEVPGSLEEWRDGRFTIDGEEAGVAARMLRQHTLFCPIGKPGTGDRVWVQRTLSLHDPELDLVFVATPDLVYERSGAPVWRETKTTRSHLWTGQPLLSQYPQVALAVLMVAGGVLGDTTKMPRIELELLNDGDCGLEEVDPGRPEVVEEAREVIRPLLDHWLADADFPARPGRACDHCAALAWCAPGSSHVKRAEVEATGV</sequence>
<feature type="domain" description="PD-(D/E)XK endonuclease-like" evidence="4">
    <location>
        <begin position="245"/>
        <end position="487"/>
    </location>
</feature>
<proteinExistence type="predicted"/>
<organism evidence="5 6">
    <name type="scientific">Saccharothrix australiensis</name>
    <dbReference type="NCBI Taxonomy" id="2072"/>
    <lineage>
        <taxon>Bacteria</taxon>
        <taxon>Bacillati</taxon>
        <taxon>Actinomycetota</taxon>
        <taxon>Actinomycetes</taxon>
        <taxon>Pseudonocardiales</taxon>
        <taxon>Pseudonocardiaceae</taxon>
        <taxon>Saccharothrix</taxon>
    </lineage>
</organism>
<keyword evidence="2" id="KW-0347">Helicase</keyword>
<evidence type="ECO:0000313" key="5">
    <source>
        <dbReference type="EMBL" id="RKT56655.1"/>
    </source>
</evidence>
<keyword evidence="2" id="KW-0378">Hydrolase</keyword>
<dbReference type="EMBL" id="RBXO01000001">
    <property type="protein sequence ID" value="RKT56655.1"/>
    <property type="molecule type" value="Genomic_DNA"/>
</dbReference>
<dbReference type="GO" id="GO:0004386">
    <property type="term" value="F:helicase activity"/>
    <property type="evidence" value="ECO:0007669"/>
    <property type="project" value="UniProtKB-KW"/>
</dbReference>
<keyword evidence="2" id="KW-0067">ATP-binding</keyword>
<protein>
    <submittedName>
        <fullName evidence="5">PD-(D/E)XK nuclease superfamily protein</fullName>
    </submittedName>
</protein>
<dbReference type="Proteomes" id="UP000282084">
    <property type="component" value="Unassembled WGS sequence"/>
</dbReference>
<evidence type="ECO:0000259" key="4">
    <source>
        <dbReference type="Pfam" id="PF12705"/>
    </source>
</evidence>
<dbReference type="InterPro" id="IPR038726">
    <property type="entry name" value="PDDEXK_AddAB-type"/>
</dbReference>
<gene>
    <name evidence="5" type="ORF">C8E97_5364</name>
</gene>